<comment type="similarity">
    <text evidence="2">Belongs to the cation diffusion facilitator (CDF) transporter (TC 2.A.4) family. SLC30A subfamily.</text>
</comment>
<feature type="transmembrane region" description="Helical" evidence="8">
    <location>
        <begin position="190"/>
        <end position="207"/>
    </location>
</feature>
<keyword evidence="5 8" id="KW-1133">Transmembrane helix</keyword>
<dbReference type="SUPFAM" id="SSF161111">
    <property type="entry name" value="Cation efflux protein transmembrane domain-like"/>
    <property type="match status" value="1"/>
</dbReference>
<feature type="domain" description="Cation efflux protein transmembrane" evidence="9">
    <location>
        <begin position="25"/>
        <end position="215"/>
    </location>
</feature>
<dbReference type="PANTHER" id="PTHR11562">
    <property type="entry name" value="CATION EFFLUX PROTEIN/ ZINC TRANSPORTER"/>
    <property type="match status" value="1"/>
</dbReference>
<feature type="transmembrane region" description="Helical" evidence="8">
    <location>
        <begin position="126"/>
        <end position="146"/>
    </location>
</feature>
<accession>A0A1B7LYK7</accession>
<feature type="transmembrane region" description="Helical" evidence="8">
    <location>
        <begin position="89"/>
        <end position="110"/>
    </location>
</feature>
<keyword evidence="6" id="KW-0406">Ion transport</keyword>
<evidence type="ECO:0000313" key="11">
    <source>
        <dbReference type="EMBL" id="OAV60480.1"/>
    </source>
</evidence>
<evidence type="ECO:0000256" key="7">
    <source>
        <dbReference type="ARBA" id="ARBA00023136"/>
    </source>
</evidence>
<evidence type="ECO:0000313" key="12">
    <source>
        <dbReference type="Proteomes" id="UP000078292"/>
    </source>
</evidence>
<dbReference type="InterPro" id="IPR050681">
    <property type="entry name" value="CDF/SLC30A"/>
</dbReference>
<dbReference type="OrthoDB" id="9809646at2"/>
<dbReference type="InterPro" id="IPR036837">
    <property type="entry name" value="Cation_efflux_CTD_sf"/>
</dbReference>
<evidence type="ECO:0000256" key="5">
    <source>
        <dbReference type="ARBA" id="ARBA00022989"/>
    </source>
</evidence>
<protein>
    <submittedName>
        <fullName evidence="11">Cation transporter</fullName>
    </submittedName>
</protein>
<feature type="transmembrane region" description="Helical" evidence="8">
    <location>
        <begin position="58"/>
        <end position="77"/>
    </location>
</feature>
<gene>
    <name evidence="11" type="ORF">A6F49_10935</name>
</gene>
<keyword evidence="12" id="KW-1185">Reference proteome</keyword>
<dbReference type="InterPro" id="IPR002524">
    <property type="entry name" value="Cation_efflux"/>
</dbReference>
<dbReference type="EMBL" id="LXEY01000019">
    <property type="protein sequence ID" value="OAV60480.1"/>
    <property type="molecule type" value="Genomic_DNA"/>
</dbReference>
<dbReference type="Gene3D" id="1.20.1510.10">
    <property type="entry name" value="Cation efflux protein transmembrane domain"/>
    <property type="match status" value="1"/>
</dbReference>
<evidence type="ECO:0000256" key="8">
    <source>
        <dbReference type="SAM" id="Phobius"/>
    </source>
</evidence>
<evidence type="ECO:0000256" key="2">
    <source>
        <dbReference type="ARBA" id="ARBA00008873"/>
    </source>
</evidence>
<dbReference type="PANTHER" id="PTHR11562:SF17">
    <property type="entry name" value="RE54080P-RELATED"/>
    <property type="match status" value="1"/>
</dbReference>
<dbReference type="GO" id="GO:0005886">
    <property type="term" value="C:plasma membrane"/>
    <property type="evidence" value="ECO:0007669"/>
    <property type="project" value="TreeGrafter"/>
</dbReference>
<keyword evidence="3" id="KW-0813">Transport</keyword>
<dbReference type="InterPro" id="IPR058533">
    <property type="entry name" value="Cation_efflux_TM"/>
</dbReference>
<dbReference type="Pfam" id="PF16916">
    <property type="entry name" value="ZT_dimer"/>
    <property type="match status" value="1"/>
</dbReference>
<organism evidence="11 12">
    <name type="scientific">Enteractinococcus helveticum</name>
    <dbReference type="NCBI Taxonomy" id="1837282"/>
    <lineage>
        <taxon>Bacteria</taxon>
        <taxon>Bacillati</taxon>
        <taxon>Actinomycetota</taxon>
        <taxon>Actinomycetes</taxon>
        <taxon>Micrococcales</taxon>
        <taxon>Micrococcaceae</taxon>
    </lineage>
</organism>
<dbReference type="InterPro" id="IPR027470">
    <property type="entry name" value="Cation_efflux_CTD"/>
</dbReference>
<evidence type="ECO:0000256" key="4">
    <source>
        <dbReference type="ARBA" id="ARBA00022692"/>
    </source>
</evidence>
<dbReference type="AlphaFoldDB" id="A0A1B7LYK7"/>
<sequence length="313" mass="33955">MGAGHDHGPSAEDVAKAPDVRNRLAIAFSLIFSIVVAQGIGAWLSGSLALLTDMVHSLTDSMGLLVALVAAILMLRQPNDKRTWGYRRIEVIAALIQALLLFGVGIYALIEGVDRWQNPPEVDGQQVLIFGLIGLTLNVAAMLVLASRRGANFNMKAAFLEVTMDALTTLAVIASAIIMMTTGYQRADTLAAFVIAVLILPRAALLVRDTVKVLMEFTPEGLDLEKVREHILEQPHVLDVHDLHASTVATGLPTLSAHVVIEDRCFESGHAPEILATLQECVAEHFDVTIHHATFQLETQRHHAQEPDGAFHP</sequence>
<name>A0A1B7LYK7_9MICC</name>
<comment type="caution">
    <text evidence="11">The sequence shown here is derived from an EMBL/GenBank/DDBJ whole genome shotgun (WGS) entry which is preliminary data.</text>
</comment>
<keyword evidence="4 8" id="KW-0812">Transmembrane</keyword>
<dbReference type="Pfam" id="PF01545">
    <property type="entry name" value="Cation_efflux"/>
    <property type="match status" value="1"/>
</dbReference>
<evidence type="ECO:0000259" key="10">
    <source>
        <dbReference type="Pfam" id="PF16916"/>
    </source>
</evidence>
<feature type="domain" description="Cation efflux protein cytoplasmic" evidence="10">
    <location>
        <begin position="219"/>
        <end position="291"/>
    </location>
</feature>
<comment type="subcellular location">
    <subcellularLocation>
        <location evidence="1">Membrane</location>
        <topology evidence="1">Multi-pass membrane protein</topology>
    </subcellularLocation>
</comment>
<dbReference type="Proteomes" id="UP000078292">
    <property type="component" value="Unassembled WGS sequence"/>
</dbReference>
<evidence type="ECO:0000256" key="3">
    <source>
        <dbReference type="ARBA" id="ARBA00022448"/>
    </source>
</evidence>
<evidence type="ECO:0000256" key="1">
    <source>
        <dbReference type="ARBA" id="ARBA00004141"/>
    </source>
</evidence>
<dbReference type="NCBIfam" id="TIGR01297">
    <property type="entry name" value="CDF"/>
    <property type="match status" value="1"/>
</dbReference>
<dbReference type="RefSeq" id="WP_043058033.1">
    <property type="nucleotide sequence ID" value="NZ_LXEY01000019.1"/>
</dbReference>
<evidence type="ECO:0000259" key="9">
    <source>
        <dbReference type="Pfam" id="PF01545"/>
    </source>
</evidence>
<dbReference type="GO" id="GO:0005385">
    <property type="term" value="F:zinc ion transmembrane transporter activity"/>
    <property type="evidence" value="ECO:0007669"/>
    <property type="project" value="TreeGrafter"/>
</dbReference>
<evidence type="ECO:0000256" key="6">
    <source>
        <dbReference type="ARBA" id="ARBA00023065"/>
    </source>
</evidence>
<dbReference type="InterPro" id="IPR027469">
    <property type="entry name" value="Cation_efflux_TMD_sf"/>
</dbReference>
<proteinExistence type="inferred from homology"/>
<feature type="transmembrane region" description="Helical" evidence="8">
    <location>
        <begin position="158"/>
        <end position="178"/>
    </location>
</feature>
<reference evidence="11 12" key="1">
    <citation type="submission" date="2016-04" db="EMBL/GenBank/DDBJ databases">
        <title>First whole genome shotgun sequence of the bacterium Enteractinococcus sp. strain UASWS1574.</title>
        <authorList>
            <person name="Crovadore J."/>
            <person name="Chablais R."/>
            <person name="Lefort F."/>
        </authorList>
    </citation>
    <scope>NUCLEOTIDE SEQUENCE [LARGE SCALE GENOMIC DNA]</scope>
    <source>
        <strain evidence="11 12">UASWS1574</strain>
    </source>
</reference>
<dbReference type="SUPFAM" id="SSF160240">
    <property type="entry name" value="Cation efflux protein cytoplasmic domain-like"/>
    <property type="match status" value="1"/>
</dbReference>
<feature type="transmembrane region" description="Helical" evidence="8">
    <location>
        <begin position="24"/>
        <end position="46"/>
    </location>
</feature>
<keyword evidence="7 8" id="KW-0472">Membrane</keyword>